<gene>
    <name evidence="1" type="ORF">GMARGA_LOCUS157</name>
</gene>
<sequence length="60" mass="6986">MVKSMKEYLSFHASEIIVEAKDQMLVNLFNKEKSNRTITKIHKILILAKLYTPRVKALPN</sequence>
<dbReference type="EMBL" id="CAJVQB010000012">
    <property type="protein sequence ID" value="CAG8457993.1"/>
    <property type="molecule type" value="Genomic_DNA"/>
</dbReference>
<reference evidence="1 2" key="1">
    <citation type="submission" date="2021-06" db="EMBL/GenBank/DDBJ databases">
        <authorList>
            <person name="Kallberg Y."/>
            <person name="Tangrot J."/>
            <person name="Rosling A."/>
        </authorList>
    </citation>
    <scope>NUCLEOTIDE SEQUENCE [LARGE SCALE GENOMIC DNA]</scope>
    <source>
        <strain evidence="1 2">120-4 pot B 10/14</strain>
    </source>
</reference>
<proteinExistence type="predicted"/>
<comment type="caution">
    <text evidence="1">The sequence shown here is derived from an EMBL/GenBank/DDBJ whole genome shotgun (WGS) entry which is preliminary data.</text>
</comment>
<evidence type="ECO:0000313" key="1">
    <source>
        <dbReference type="EMBL" id="CAG8457993.1"/>
    </source>
</evidence>
<protein>
    <submittedName>
        <fullName evidence="1">41454_t:CDS:1</fullName>
    </submittedName>
</protein>
<organism evidence="1 2">
    <name type="scientific">Gigaspora margarita</name>
    <dbReference type="NCBI Taxonomy" id="4874"/>
    <lineage>
        <taxon>Eukaryota</taxon>
        <taxon>Fungi</taxon>
        <taxon>Fungi incertae sedis</taxon>
        <taxon>Mucoromycota</taxon>
        <taxon>Glomeromycotina</taxon>
        <taxon>Glomeromycetes</taxon>
        <taxon>Diversisporales</taxon>
        <taxon>Gigasporaceae</taxon>
        <taxon>Gigaspora</taxon>
    </lineage>
</organism>
<evidence type="ECO:0000313" key="2">
    <source>
        <dbReference type="Proteomes" id="UP000789901"/>
    </source>
</evidence>
<keyword evidence="2" id="KW-1185">Reference proteome</keyword>
<name>A0ABM8VVP8_GIGMA</name>
<accession>A0ABM8VVP8</accession>
<dbReference type="Proteomes" id="UP000789901">
    <property type="component" value="Unassembled WGS sequence"/>
</dbReference>